<organism evidence="1 2">
    <name type="scientific">Chaetomium globosum (strain ATCC 6205 / CBS 148.51 / DSM 1962 / NBRC 6347 / NRRL 1970)</name>
    <name type="common">Soil fungus</name>
    <dbReference type="NCBI Taxonomy" id="306901"/>
    <lineage>
        <taxon>Eukaryota</taxon>
        <taxon>Fungi</taxon>
        <taxon>Dikarya</taxon>
        <taxon>Ascomycota</taxon>
        <taxon>Pezizomycotina</taxon>
        <taxon>Sordariomycetes</taxon>
        <taxon>Sordariomycetidae</taxon>
        <taxon>Sordariales</taxon>
        <taxon>Chaetomiaceae</taxon>
        <taxon>Chaetomium</taxon>
    </lineage>
</organism>
<dbReference type="AlphaFoldDB" id="Q2GX13"/>
<evidence type="ECO:0000313" key="1">
    <source>
        <dbReference type="EMBL" id="EAQ86238.1"/>
    </source>
</evidence>
<dbReference type="EMBL" id="CH408033">
    <property type="protein sequence ID" value="EAQ86238.1"/>
    <property type="molecule type" value="Genomic_DNA"/>
</dbReference>
<evidence type="ECO:0000313" key="2">
    <source>
        <dbReference type="Proteomes" id="UP000001056"/>
    </source>
</evidence>
<dbReference type="RefSeq" id="XP_001225147.1">
    <property type="nucleotide sequence ID" value="XM_001225146.1"/>
</dbReference>
<name>Q2GX13_CHAGB</name>
<protein>
    <submittedName>
        <fullName evidence="1">Uncharacterized protein</fullName>
    </submittedName>
</protein>
<dbReference type="GeneID" id="4394619"/>
<keyword evidence="2" id="KW-1185">Reference proteome</keyword>
<dbReference type="InParanoid" id="Q2GX13"/>
<sequence length="97" mass="10501">MAGPTLEIRLSSQRQQAVDPLSLAQVAPRPCHGLGLDQALQPIHPTMVAARATGEMVRREAGDSRGSLAVNIDGWAPNWAYRCHIPPFSGANGYRNR</sequence>
<accession>Q2GX13</accession>
<reference evidence="2" key="1">
    <citation type="journal article" date="2015" name="Genome Announc.">
        <title>Draft genome sequence of the cellulolytic fungus Chaetomium globosum.</title>
        <authorList>
            <person name="Cuomo C.A."/>
            <person name="Untereiner W.A."/>
            <person name="Ma L.-J."/>
            <person name="Grabherr M."/>
            <person name="Birren B.W."/>
        </authorList>
    </citation>
    <scope>NUCLEOTIDE SEQUENCE [LARGE SCALE GENOMIC DNA]</scope>
    <source>
        <strain evidence="2">ATCC 6205 / CBS 148.51 / DSM 1962 / NBRC 6347 / NRRL 1970</strain>
    </source>
</reference>
<proteinExistence type="predicted"/>
<dbReference type="HOGENOM" id="CLU_2346501_0_0_1"/>
<dbReference type="VEuPathDB" id="FungiDB:CHGG_07491"/>
<gene>
    <name evidence="1" type="ORF">CHGG_07491</name>
</gene>
<dbReference type="Proteomes" id="UP000001056">
    <property type="component" value="Unassembled WGS sequence"/>
</dbReference>